<name>A0ACB9DTV9_CICIN</name>
<evidence type="ECO:0000313" key="1">
    <source>
        <dbReference type="EMBL" id="KAI3749908.1"/>
    </source>
</evidence>
<comment type="caution">
    <text evidence="1">The sequence shown here is derived from an EMBL/GenBank/DDBJ whole genome shotgun (WGS) entry which is preliminary data.</text>
</comment>
<sequence>MEAEPRSAHFFFLFLSGATVRPPVAFCRKFLPENIHQGPRRLVNAKQFLRSKECIDPKVMGVKVASGCLNWSQSSNYWPPSSSPQTLASAISSPSTRRRGLTDVALVFRCVHRPAIFGTKLNKSLSFESKGRKSIKHAVSASLDAEFSDEEFCREIQELALLFQLSDDDENNTTDSDDVLESEMQNPEPFVSLQMKEPEWAGDMIPASIERKANSVELPFSLRIIQKKKQWQEGFREAGESAYCSVKKAFSSMVFIIRELQSYTLQMREALFYEDLQEVLVRVQKEMNASFVWLFQQVFSQTPTLMVYVMILLANYSVHAMSSNVAFAASLPPAIIESVSNIENQSQSKIDPSSIKTFPVNSSGKAISIGGFNGGGGKFRPVASGTDGDESFNGAVSHHRKFIPDGVSSSSTTNPSISGQATHEEESGLWKSIVEEADNMQELIRNGVLDHQTMQTFVSPVTVKVAEEEAEGESHFRTELLYLMGLSEEPENPLLLANYAQFLYIVAQDYDRAEDYFKRASKVEPKDAEALSKYANFLWEIKKDLWAAEQTLLEAISVDPLNSFYAATYANFLWNNSSDDACFPFDSPQL</sequence>
<reference evidence="1 2" key="2">
    <citation type="journal article" date="2022" name="Mol. Ecol. Resour.">
        <title>The genomes of chicory, endive, great burdock and yacon provide insights into Asteraceae paleo-polyploidization history and plant inulin production.</title>
        <authorList>
            <person name="Fan W."/>
            <person name="Wang S."/>
            <person name="Wang H."/>
            <person name="Wang A."/>
            <person name="Jiang F."/>
            <person name="Liu H."/>
            <person name="Zhao H."/>
            <person name="Xu D."/>
            <person name="Zhang Y."/>
        </authorList>
    </citation>
    <scope>NUCLEOTIDE SEQUENCE [LARGE SCALE GENOMIC DNA]</scope>
    <source>
        <strain evidence="2">cv. Punajuju</strain>
        <tissue evidence="1">Leaves</tissue>
    </source>
</reference>
<accession>A0ACB9DTV9</accession>
<proteinExistence type="predicted"/>
<evidence type="ECO:0000313" key="2">
    <source>
        <dbReference type="Proteomes" id="UP001055811"/>
    </source>
</evidence>
<protein>
    <submittedName>
        <fullName evidence="1">Uncharacterized protein</fullName>
    </submittedName>
</protein>
<reference evidence="2" key="1">
    <citation type="journal article" date="2022" name="Mol. Ecol. Resour.">
        <title>The genomes of chicory, endive, great burdock and yacon provide insights into Asteraceae palaeo-polyploidization history and plant inulin production.</title>
        <authorList>
            <person name="Fan W."/>
            <person name="Wang S."/>
            <person name="Wang H."/>
            <person name="Wang A."/>
            <person name="Jiang F."/>
            <person name="Liu H."/>
            <person name="Zhao H."/>
            <person name="Xu D."/>
            <person name="Zhang Y."/>
        </authorList>
    </citation>
    <scope>NUCLEOTIDE SEQUENCE [LARGE SCALE GENOMIC DNA]</scope>
    <source>
        <strain evidence="2">cv. Punajuju</strain>
    </source>
</reference>
<gene>
    <name evidence="1" type="ORF">L2E82_20528</name>
</gene>
<dbReference type="EMBL" id="CM042012">
    <property type="protein sequence ID" value="KAI3749908.1"/>
    <property type="molecule type" value="Genomic_DNA"/>
</dbReference>
<dbReference type="Proteomes" id="UP001055811">
    <property type="component" value="Linkage Group LG04"/>
</dbReference>
<organism evidence="1 2">
    <name type="scientific">Cichorium intybus</name>
    <name type="common">Chicory</name>
    <dbReference type="NCBI Taxonomy" id="13427"/>
    <lineage>
        <taxon>Eukaryota</taxon>
        <taxon>Viridiplantae</taxon>
        <taxon>Streptophyta</taxon>
        <taxon>Embryophyta</taxon>
        <taxon>Tracheophyta</taxon>
        <taxon>Spermatophyta</taxon>
        <taxon>Magnoliopsida</taxon>
        <taxon>eudicotyledons</taxon>
        <taxon>Gunneridae</taxon>
        <taxon>Pentapetalae</taxon>
        <taxon>asterids</taxon>
        <taxon>campanulids</taxon>
        <taxon>Asterales</taxon>
        <taxon>Asteraceae</taxon>
        <taxon>Cichorioideae</taxon>
        <taxon>Cichorieae</taxon>
        <taxon>Cichoriinae</taxon>
        <taxon>Cichorium</taxon>
    </lineage>
</organism>
<keyword evidence="2" id="KW-1185">Reference proteome</keyword>